<dbReference type="Proteomes" id="UP001152531">
    <property type="component" value="Unassembled WGS sequence"/>
</dbReference>
<dbReference type="EMBL" id="CALSDN010000001">
    <property type="protein sequence ID" value="CAH6718548.1"/>
    <property type="molecule type" value="Genomic_DNA"/>
</dbReference>
<proteinExistence type="predicted"/>
<organism evidence="1 2">
    <name type="scientific">[Candida] jaroonii</name>
    <dbReference type="NCBI Taxonomy" id="467808"/>
    <lineage>
        <taxon>Eukaryota</taxon>
        <taxon>Fungi</taxon>
        <taxon>Dikarya</taxon>
        <taxon>Ascomycota</taxon>
        <taxon>Saccharomycotina</taxon>
        <taxon>Pichiomycetes</taxon>
        <taxon>Debaryomycetaceae</taxon>
        <taxon>Yamadazyma</taxon>
    </lineage>
</organism>
<comment type="caution">
    <text evidence="1">The sequence shown here is derived from an EMBL/GenBank/DDBJ whole genome shotgun (WGS) entry which is preliminary data.</text>
</comment>
<name>A0ACA9Y0T4_9ASCO</name>
<gene>
    <name evidence="1" type="ORF">CLIB1444_01S09186</name>
</gene>
<evidence type="ECO:0000313" key="1">
    <source>
        <dbReference type="EMBL" id="CAH6718548.1"/>
    </source>
</evidence>
<sequence length="197" mass="22928">MEQINEIKSSLQPKLEDVGNYLNDLKTTLPKEIEAFILDLKTTSKDDLLNDFNALKITPGTITVSIIGLTSVLIIGKILFSSLSSSTPVVNDDKKKKKKKVSRAQKINKQIQDVLDEFESKWVPEINEYLVNYKELSEEKVEYQYKYFQEMLLKELMKLDGIETLGNEIIRENRRKVIQFIQDHQKRLDSFKKEIDL</sequence>
<keyword evidence="2" id="KW-1185">Reference proteome</keyword>
<evidence type="ECO:0000313" key="2">
    <source>
        <dbReference type="Proteomes" id="UP001152531"/>
    </source>
</evidence>
<accession>A0ACA9Y0T4</accession>
<reference evidence="1" key="1">
    <citation type="submission" date="2022-06" db="EMBL/GenBank/DDBJ databases">
        <authorList>
            <person name="Legras J.-L."/>
            <person name="Devillers H."/>
            <person name="Grondin C."/>
        </authorList>
    </citation>
    <scope>NUCLEOTIDE SEQUENCE</scope>
    <source>
        <strain evidence="1">CLIB 1444</strain>
    </source>
</reference>
<protein>
    <submittedName>
        <fullName evidence="1">Uncharacterized protein</fullName>
    </submittedName>
</protein>